<evidence type="ECO:0000256" key="2">
    <source>
        <dbReference type="ARBA" id="ARBA00010072"/>
    </source>
</evidence>
<name>A0A8B2NNS7_9HYPH</name>
<feature type="transmembrane region" description="Helical" evidence="8">
    <location>
        <begin position="59"/>
        <end position="82"/>
    </location>
</feature>
<dbReference type="PANTHER" id="PTHR30614:SF1">
    <property type="entry name" value="GLUTAMATE_ASPARTATE IMPORT PERMEASE PROTEIN GLTK"/>
    <property type="match status" value="1"/>
</dbReference>
<dbReference type="GO" id="GO:0022857">
    <property type="term" value="F:transmembrane transporter activity"/>
    <property type="evidence" value="ECO:0007669"/>
    <property type="project" value="InterPro"/>
</dbReference>
<evidence type="ECO:0000256" key="7">
    <source>
        <dbReference type="ARBA" id="ARBA00023136"/>
    </source>
</evidence>
<gene>
    <name evidence="10" type="ORF">DLJ53_29465</name>
</gene>
<feature type="transmembrane region" description="Helical" evidence="8">
    <location>
        <begin position="190"/>
        <end position="208"/>
    </location>
</feature>
<dbReference type="SUPFAM" id="SSF161098">
    <property type="entry name" value="MetI-like"/>
    <property type="match status" value="1"/>
</dbReference>
<keyword evidence="4" id="KW-1003">Cell membrane</keyword>
<accession>A0A8B2NNS7</accession>
<proteinExistence type="inferred from homology"/>
<dbReference type="InterPro" id="IPR035906">
    <property type="entry name" value="MetI-like_sf"/>
</dbReference>
<evidence type="ECO:0000256" key="4">
    <source>
        <dbReference type="ARBA" id="ARBA00022475"/>
    </source>
</evidence>
<feature type="transmembrane region" description="Helical" evidence="8">
    <location>
        <begin position="129"/>
        <end position="151"/>
    </location>
</feature>
<evidence type="ECO:0000313" key="10">
    <source>
        <dbReference type="EMBL" id="RAH97332.1"/>
    </source>
</evidence>
<dbReference type="PROSITE" id="PS50928">
    <property type="entry name" value="ABC_TM1"/>
    <property type="match status" value="1"/>
</dbReference>
<dbReference type="EMBL" id="QHHQ01000009">
    <property type="protein sequence ID" value="RAH97332.1"/>
    <property type="molecule type" value="Genomic_DNA"/>
</dbReference>
<evidence type="ECO:0000313" key="11">
    <source>
        <dbReference type="Proteomes" id="UP000249590"/>
    </source>
</evidence>
<evidence type="ECO:0000256" key="6">
    <source>
        <dbReference type="ARBA" id="ARBA00022989"/>
    </source>
</evidence>
<dbReference type="InterPro" id="IPR043429">
    <property type="entry name" value="ArtM/GltK/GlnP/TcyL/YhdX-like"/>
</dbReference>
<keyword evidence="3 8" id="KW-0813">Transport</keyword>
<keyword evidence="5 8" id="KW-0812">Transmembrane</keyword>
<evidence type="ECO:0000256" key="8">
    <source>
        <dbReference type="RuleBase" id="RU363032"/>
    </source>
</evidence>
<keyword evidence="11" id="KW-1185">Reference proteome</keyword>
<dbReference type="AlphaFoldDB" id="A0A8B2NNS7"/>
<reference evidence="10 11" key="1">
    <citation type="submission" date="2018-05" db="EMBL/GenBank/DDBJ databases">
        <title>Acuticoccus sediminis sp. nov., isolated from deep-sea sediment of Indian Ocean.</title>
        <authorList>
            <person name="Liu X."/>
            <person name="Lai Q."/>
            <person name="Du Y."/>
            <person name="Sun F."/>
            <person name="Zhang X."/>
            <person name="Wang S."/>
            <person name="Shao Z."/>
        </authorList>
    </citation>
    <scope>NUCLEOTIDE SEQUENCE [LARGE SCALE GENOMIC DNA]</scope>
    <source>
        <strain evidence="10 11">PTG4-2</strain>
    </source>
</reference>
<evidence type="ECO:0000256" key="3">
    <source>
        <dbReference type="ARBA" id="ARBA00022448"/>
    </source>
</evidence>
<dbReference type="CDD" id="cd06261">
    <property type="entry name" value="TM_PBP2"/>
    <property type="match status" value="1"/>
</dbReference>
<feature type="transmembrane region" description="Helical" evidence="8">
    <location>
        <begin position="88"/>
        <end position="108"/>
    </location>
</feature>
<dbReference type="PANTHER" id="PTHR30614">
    <property type="entry name" value="MEMBRANE COMPONENT OF AMINO ACID ABC TRANSPORTER"/>
    <property type="match status" value="1"/>
</dbReference>
<protein>
    <recommendedName>
        <fullName evidence="9">ABC transmembrane type-1 domain-containing protein</fullName>
    </recommendedName>
</protein>
<evidence type="ECO:0000259" key="9">
    <source>
        <dbReference type="PROSITE" id="PS50928"/>
    </source>
</evidence>
<comment type="similarity">
    <text evidence="2">Belongs to the binding-protein-dependent transport system permease family. HisMQ subfamily.</text>
</comment>
<keyword evidence="6 8" id="KW-1133">Transmembrane helix</keyword>
<dbReference type="InterPro" id="IPR000515">
    <property type="entry name" value="MetI-like"/>
</dbReference>
<dbReference type="RefSeq" id="WP_111351857.1">
    <property type="nucleotide sequence ID" value="NZ_QHHQ01000009.1"/>
</dbReference>
<dbReference type="GO" id="GO:0043190">
    <property type="term" value="C:ATP-binding cassette (ABC) transporter complex"/>
    <property type="evidence" value="ECO:0007669"/>
    <property type="project" value="InterPro"/>
</dbReference>
<dbReference type="GO" id="GO:0006865">
    <property type="term" value="P:amino acid transport"/>
    <property type="evidence" value="ECO:0007669"/>
    <property type="project" value="TreeGrafter"/>
</dbReference>
<dbReference type="Proteomes" id="UP000249590">
    <property type="component" value="Unassembled WGS sequence"/>
</dbReference>
<dbReference type="Pfam" id="PF00528">
    <property type="entry name" value="BPD_transp_1"/>
    <property type="match status" value="1"/>
</dbReference>
<dbReference type="NCBIfam" id="TIGR01726">
    <property type="entry name" value="HEQRo_perm_3TM"/>
    <property type="match status" value="1"/>
</dbReference>
<feature type="transmembrane region" description="Helical" evidence="8">
    <location>
        <begin position="20"/>
        <end position="47"/>
    </location>
</feature>
<comment type="subcellular location">
    <subcellularLocation>
        <location evidence="1">Cell inner membrane</location>
        <topology evidence="1">Multi-pass membrane protein</topology>
    </subcellularLocation>
    <subcellularLocation>
        <location evidence="8">Cell membrane</location>
        <topology evidence="8">Multi-pass membrane protein</topology>
    </subcellularLocation>
</comment>
<comment type="caution">
    <text evidence="10">The sequence shown here is derived from an EMBL/GenBank/DDBJ whole genome shotgun (WGS) entry which is preliminary data.</text>
</comment>
<evidence type="ECO:0000256" key="1">
    <source>
        <dbReference type="ARBA" id="ARBA00004429"/>
    </source>
</evidence>
<evidence type="ECO:0000256" key="5">
    <source>
        <dbReference type="ARBA" id="ARBA00022692"/>
    </source>
</evidence>
<feature type="domain" description="ABC transmembrane type-1" evidence="9">
    <location>
        <begin position="24"/>
        <end position="211"/>
    </location>
</feature>
<keyword evidence="7 8" id="KW-0472">Membrane</keyword>
<dbReference type="Gene3D" id="1.10.3720.10">
    <property type="entry name" value="MetI-like"/>
    <property type="match status" value="1"/>
</dbReference>
<organism evidence="10 11">
    <name type="scientific">Acuticoccus sediminis</name>
    <dbReference type="NCBI Taxonomy" id="2184697"/>
    <lineage>
        <taxon>Bacteria</taxon>
        <taxon>Pseudomonadati</taxon>
        <taxon>Pseudomonadota</taxon>
        <taxon>Alphaproteobacteria</taxon>
        <taxon>Hyphomicrobiales</taxon>
        <taxon>Amorphaceae</taxon>
        <taxon>Acuticoccus</taxon>
    </lineage>
</organism>
<dbReference type="OrthoDB" id="9787841at2"/>
<dbReference type="InterPro" id="IPR010065">
    <property type="entry name" value="AA_ABC_transptr_permease_3TM"/>
</dbReference>
<sequence length="222" mass="23792">MNRLQQYFDFTVVWQHRGLILEGLLTTVQLTVLIFVISILPAIAVALARRFGPGWLQRLLGAVVNVARSVPTVLSVVFVYLALPFVGVTLSAFASVLLALSVMQVVYFSEVIRGALAAVAPGQYDAARALGLSPIVMLVKVILPQAAIVAAPPFVSAVVLMLQHTSISSAIALNDLITSALSIQNMTGQASPIVAAGVCYVLLALPLVRLTRRWERARAHAR</sequence>